<evidence type="ECO:0000256" key="2">
    <source>
        <dbReference type="ARBA" id="ARBA00013169"/>
    </source>
</evidence>
<accession>A0A8K0QT62</accession>
<evidence type="ECO:0000256" key="4">
    <source>
        <dbReference type="ARBA" id="ARBA00022741"/>
    </source>
</evidence>
<evidence type="ECO:0000313" key="12">
    <source>
        <dbReference type="EMBL" id="KAH7070841.1"/>
    </source>
</evidence>
<name>A0A8K0QT62_9PLEO</name>
<dbReference type="PANTHER" id="PTHR11946:SF109">
    <property type="entry name" value="VALINE--TRNA LIGASE"/>
    <property type="match status" value="1"/>
</dbReference>
<keyword evidence="7" id="KW-0030">Aminoacyl-tRNA synthetase</keyword>
<evidence type="ECO:0000256" key="3">
    <source>
        <dbReference type="ARBA" id="ARBA00022598"/>
    </source>
</evidence>
<dbReference type="GO" id="GO:0005524">
    <property type="term" value="F:ATP binding"/>
    <property type="evidence" value="ECO:0007669"/>
    <property type="project" value="UniProtKB-KW"/>
</dbReference>
<evidence type="ECO:0000256" key="6">
    <source>
        <dbReference type="ARBA" id="ARBA00022917"/>
    </source>
</evidence>
<dbReference type="EMBL" id="JAGMVJ010000026">
    <property type="protein sequence ID" value="KAH7070841.1"/>
    <property type="molecule type" value="Genomic_DNA"/>
</dbReference>
<dbReference type="InterPro" id="IPR013155">
    <property type="entry name" value="M/V/L/I-tRNA-synth_anticd-bd"/>
</dbReference>
<feature type="domain" description="Methionyl/Valyl/Leucyl/Isoleucyl-tRNA synthetase anticodon-binding" evidence="11">
    <location>
        <begin position="424"/>
        <end position="523"/>
    </location>
</feature>
<dbReference type="OrthoDB" id="5586945at2759"/>
<protein>
    <recommendedName>
        <fullName evidence="2">valine--tRNA ligase</fullName>
        <ecNumber evidence="2">6.1.1.9</ecNumber>
    </recommendedName>
    <alternativeName>
        <fullName evidence="8">Valyl-tRNA synthetase</fullName>
    </alternativeName>
</protein>
<sequence length="661" mass="74765">MQGNTTLYFPSCERVPIATRAVAERKKAQHDLGRPKFLETILAWADEYRATSLACSRDWADASTGLLSTALSSLEVDDKELTGRNLLDVPGYDRKIEFGVLTPFKYPNEGTNDEFSQIATTRPETMLGDAAIAEFGTGAVTITHAHDPNDFAISKRHGLAFINILNGDDTMNQNAGKFQGHKRFEVRFAVTQELRDLGLFVYYHWMQSVNAWCLSRQLWFGHQCPAYFVRVGDDRCCVAGRTEDEAHKKAEPMFLGRLVTLNRDPEVLDTWSNSRLWPFSTLGRAKDTHDTEKTFPTSVLFHRVARMIFFPIYLTGRVPFKEVYCHSPIRVPEGWKVFKLLGNVVDLIKIMEDRFPARDTSREHLIHSYHRFCNKMNLATKYALGRLGHLTPRLAVTKSGRESVAERWILHKLTLSAKLVKRLTQREFSNSTQNSKAMFEESTEVQEESAKQTLYTAIESGLTIIHPFMPFLTEEFWQRLPRREGDKTLSITTAAYSEWNRLFDESAAEAEYGLLVDASKGIRSSLPTLDDTTHKILTMPTSLPLPLLVGQALREVSDFTILGTSEAAPTGSTVYTVGSVATVFFDIKGHVDIDVKISRAMAKLQEATDVVNNQKEIMPVPDYQDKVSDVVKEGDREKLRAAETEVGNLQYSIEQFEKLKP</sequence>
<dbReference type="GO" id="GO:0004832">
    <property type="term" value="F:valine-tRNA ligase activity"/>
    <property type="evidence" value="ECO:0007669"/>
    <property type="project" value="UniProtKB-EC"/>
</dbReference>
<dbReference type="PANTHER" id="PTHR11946">
    <property type="entry name" value="VALYL-TRNA SYNTHETASES"/>
    <property type="match status" value="1"/>
</dbReference>
<dbReference type="Pfam" id="PF08264">
    <property type="entry name" value="Anticodon_1"/>
    <property type="match status" value="1"/>
</dbReference>
<dbReference type="InterPro" id="IPR002303">
    <property type="entry name" value="Valyl-tRNA_ligase"/>
</dbReference>
<feature type="domain" description="Aminoacyl-tRNA synthetase class Ia" evidence="10">
    <location>
        <begin position="200"/>
        <end position="353"/>
    </location>
</feature>
<dbReference type="GO" id="GO:0006438">
    <property type="term" value="P:valyl-tRNA aminoacylation"/>
    <property type="evidence" value="ECO:0007669"/>
    <property type="project" value="InterPro"/>
</dbReference>
<dbReference type="GO" id="GO:0002161">
    <property type="term" value="F:aminoacyl-tRNA deacylase activity"/>
    <property type="evidence" value="ECO:0007669"/>
    <property type="project" value="InterPro"/>
</dbReference>
<evidence type="ECO:0000313" key="13">
    <source>
        <dbReference type="Proteomes" id="UP000813461"/>
    </source>
</evidence>
<keyword evidence="13" id="KW-1185">Reference proteome</keyword>
<dbReference type="InterPro" id="IPR014729">
    <property type="entry name" value="Rossmann-like_a/b/a_fold"/>
</dbReference>
<dbReference type="Proteomes" id="UP000813461">
    <property type="component" value="Unassembled WGS sequence"/>
</dbReference>
<dbReference type="SUPFAM" id="SSF47323">
    <property type="entry name" value="Anticodon-binding domain of a subclass of class I aminoacyl-tRNA synthetases"/>
    <property type="match status" value="1"/>
</dbReference>
<evidence type="ECO:0000256" key="7">
    <source>
        <dbReference type="ARBA" id="ARBA00023146"/>
    </source>
</evidence>
<proteinExistence type="inferred from homology"/>
<evidence type="ECO:0000256" key="8">
    <source>
        <dbReference type="ARBA" id="ARBA00029936"/>
    </source>
</evidence>
<keyword evidence="3" id="KW-0436">Ligase</keyword>
<dbReference type="SUPFAM" id="SSF50677">
    <property type="entry name" value="ValRS/IleRS/LeuRS editing domain"/>
    <property type="match status" value="1"/>
</dbReference>
<comment type="similarity">
    <text evidence="1">Belongs to the class-I aminoacyl-tRNA synthetase family.</text>
</comment>
<evidence type="ECO:0000256" key="1">
    <source>
        <dbReference type="ARBA" id="ARBA00005594"/>
    </source>
</evidence>
<dbReference type="SUPFAM" id="SSF52374">
    <property type="entry name" value="Nucleotidylyl transferase"/>
    <property type="match status" value="1"/>
</dbReference>
<keyword evidence="4" id="KW-0547">Nucleotide-binding</keyword>
<dbReference type="AlphaFoldDB" id="A0A8K0QT62"/>
<comment type="caution">
    <text evidence="12">The sequence shown here is derived from an EMBL/GenBank/DDBJ whole genome shotgun (WGS) entry which is preliminary data.</text>
</comment>
<keyword evidence="5" id="KW-0067">ATP-binding</keyword>
<dbReference type="InterPro" id="IPR009008">
    <property type="entry name" value="Val/Leu/Ile-tRNA-synth_edit"/>
</dbReference>
<organism evidence="12 13">
    <name type="scientific">Paraphoma chrysanthemicola</name>
    <dbReference type="NCBI Taxonomy" id="798071"/>
    <lineage>
        <taxon>Eukaryota</taxon>
        <taxon>Fungi</taxon>
        <taxon>Dikarya</taxon>
        <taxon>Ascomycota</taxon>
        <taxon>Pezizomycotina</taxon>
        <taxon>Dothideomycetes</taxon>
        <taxon>Pleosporomycetidae</taxon>
        <taxon>Pleosporales</taxon>
        <taxon>Pleosporineae</taxon>
        <taxon>Phaeosphaeriaceae</taxon>
        <taxon>Paraphoma</taxon>
    </lineage>
</organism>
<dbReference type="InterPro" id="IPR002300">
    <property type="entry name" value="aa-tRNA-synth_Ia"/>
</dbReference>
<dbReference type="Gene3D" id="3.40.50.620">
    <property type="entry name" value="HUPs"/>
    <property type="match status" value="1"/>
</dbReference>
<dbReference type="InterPro" id="IPR009080">
    <property type="entry name" value="tRNAsynth_Ia_anticodon-bd"/>
</dbReference>
<comment type="catalytic activity">
    <reaction evidence="9">
        <text>tRNA(Val) + L-valine + ATP = L-valyl-tRNA(Val) + AMP + diphosphate</text>
        <dbReference type="Rhea" id="RHEA:10704"/>
        <dbReference type="Rhea" id="RHEA-COMP:9672"/>
        <dbReference type="Rhea" id="RHEA-COMP:9708"/>
        <dbReference type="ChEBI" id="CHEBI:30616"/>
        <dbReference type="ChEBI" id="CHEBI:33019"/>
        <dbReference type="ChEBI" id="CHEBI:57762"/>
        <dbReference type="ChEBI" id="CHEBI:78442"/>
        <dbReference type="ChEBI" id="CHEBI:78537"/>
        <dbReference type="ChEBI" id="CHEBI:456215"/>
        <dbReference type="EC" id="6.1.1.9"/>
    </reaction>
</comment>
<gene>
    <name evidence="12" type="ORF">FB567DRAFT_564700</name>
</gene>
<dbReference type="Gene3D" id="1.10.730.10">
    <property type="entry name" value="Isoleucyl-tRNA Synthetase, Domain 1"/>
    <property type="match status" value="1"/>
</dbReference>
<evidence type="ECO:0000259" key="11">
    <source>
        <dbReference type="Pfam" id="PF08264"/>
    </source>
</evidence>
<evidence type="ECO:0000256" key="9">
    <source>
        <dbReference type="ARBA" id="ARBA00047552"/>
    </source>
</evidence>
<dbReference type="Gene3D" id="3.90.740.10">
    <property type="entry name" value="Valyl/Leucyl/Isoleucyl-tRNA synthetase, editing domain"/>
    <property type="match status" value="1"/>
</dbReference>
<evidence type="ECO:0000259" key="10">
    <source>
        <dbReference type="Pfam" id="PF00133"/>
    </source>
</evidence>
<keyword evidence="6" id="KW-0648">Protein biosynthesis</keyword>
<dbReference type="EC" id="6.1.1.9" evidence="2"/>
<reference evidence="12" key="1">
    <citation type="journal article" date="2021" name="Nat. Commun.">
        <title>Genetic determinants of endophytism in the Arabidopsis root mycobiome.</title>
        <authorList>
            <person name="Mesny F."/>
            <person name="Miyauchi S."/>
            <person name="Thiergart T."/>
            <person name="Pickel B."/>
            <person name="Atanasova L."/>
            <person name="Karlsson M."/>
            <person name="Huettel B."/>
            <person name="Barry K.W."/>
            <person name="Haridas S."/>
            <person name="Chen C."/>
            <person name="Bauer D."/>
            <person name="Andreopoulos W."/>
            <person name="Pangilinan J."/>
            <person name="LaButti K."/>
            <person name="Riley R."/>
            <person name="Lipzen A."/>
            <person name="Clum A."/>
            <person name="Drula E."/>
            <person name="Henrissat B."/>
            <person name="Kohler A."/>
            <person name="Grigoriev I.V."/>
            <person name="Martin F.M."/>
            <person name="Hacquard S."/>
        </authorList>
    </citation>
    <scope>NUCLEOTIDE SEQUENCE</scope>
    <source>
        <strain evidence="12">MPI-SDFR-AT-0120</strain>
    </source>
</reference>
<dbReference type="Pfam" id="PF00133">
    <property type="entry name" value="tRNA-synt_1"/>
    <property type="match status" value="1"/>
</dbReference>
<dbReference type="GO" id="GO:0005829">
    <property type="term" value="C:cytosol"/>
    <property type="evidence" value="ECO:0007669"/>
    <property type="project" value="TreeGrafter"/>
</dbReference>
<evidence type="ECO:0000256" key="5">
    <source>
        <dbReference type="ARBA" id="ARBA00022840"/>
    </source>
</evidence>